<comment type="caution">
    <text evidence="2">The sequence shown here is derived from an EMBL/GenBank/DDBJ whole genome shotgun (WGS) entry which is preliminary data.</text>
</comment>
<proteinExistence type="predicted"/>
<reference evidence="2 3" key="1">
    <citation type="submission" date="2020-02" db="EMBL/GenBank/DDBJ databases">
        <authorList>
            <person name="Li X.-J."/>
            <person name="Feng X.-M."/>
        </authorList>
    </citation>
    <scope>NUCLEOTIDE SEQUENCE [LARGE SCALE GENOMIC DNA]</scope>
    <source>
        <strain evidence="2 3">CGMCC 4.7225</strain>
    </source>
</reference>
<sequence>MAVQTGEVRRGWEQKALAGLSYPANLAFTGVAAFVLALGVVTWLSAAIAAGRALHRWQSDGDDRTFTGTFREFAATWRRTLPASIAATAMATMIALNLIFLGSREAPVAFLFGMATIPLAATLLLVVLMLPAAASADRDATMRVWLRGAVVLAAQRPLASLVLLAIVVAFGLTCVLLPTIVPFLGISLPVWLGLTTARPRSA</sequence>
<evidence type="ECO:0000313" key="2">
    <source>
        <dbReference type="EMBL" id="NED94314.1"/>
    </source>
</evidence>
<keyword evidence="1" id="KW-0472">Membrane</keyword>
<gene>
    <name evidence="2" type="ORF">G1H11_03210</name>
</gene>
<dbReference type="Proteomes" id="UP000469185">
    <property type="component" value="Unassembled WGS sequence"/>
</dbReference>
<feature type="transmembrane region" description="Helical" evidence="1">
    <location>
        <begin position="108"/>
        <end position="132"/>
    </location>
</feature>
<dbReference type="AlphaFoldDB" id="A0A6N9YH68"/>
<evidence type="ECO:0000313" key="3">
    <source>
        <dbReference type="Proteomes" id="UP000469185"/>
    </source>
</evidence>
<feature type="transmembrane region" description="Helical" evidence="1">
    <location>
        <begin position="26"/>
        <end position="50"/>
    </location>
</feature>
<keyword evidence="1" id="KW-1133">Transmembrane helix</keyword>
<keyword evidence="1" id="KW-0812">Transmembrane</keyword>
<dbReference type="RefSeq" id="WP_163816049.1">
    <property type="nucleotide sequence ID" value="NZ_JAAGOB010000002.1"/>
</dbReference>
<organism evidence="2 3">
    <name type="scientific">Phytoactinopolyspora alkaliphila</name>
    <dbReference type="NCBI Taxonomy" id="1783498"/>
    <lineage>
        <taxon>Bacteria</taxon>
        <taxon>Bacillati</taxon>
        <taxon>Actinomycetota</taxon>
        <taxon>Actinomycetes</taxon>
        <taxon>Jiangellales</taxon>
        <taxon>Jiangellaceae</taxon>
        <taxon>Phytoactinopolyspora</taxon>
    </lineage>
</organism>
<feature type="transmembrane region" description="Helical" evidence="1">
    <location>
        <begin position="81"/>
        <end position="102"/>
    </location>
</feature>
<evidence type="ECO:0008006" key="4">
    <source>
        <dbReference type="Google" id="ProtNLM"/>
    </source>
</evidence>
<protein>
    <recommendedName>
        <fullName evidence="4">DUF624 domain-containing protein</fullName>
    </recommendedName>
</protein>
<evidence type="ECO:0000256" key="1">
    <source>
        <dbReference type="SAM" id="Phobius"/>
    </source>
</evidence>
<dbReference type="EMBL" id="JAAGOB010000002">
    <property type="protein sequence ID" value="NED94314.1"/>
    <property type="molecule type" value="Genomic_DNA"/>
</dbReference>
<keyword evidence="3" id="KW-1185">Reference proteome</keyword>
<accession>A0A6N9YH68</accession>
<name>A0A6N9YH68_9ACTN</name>